<dbReference type="GO" id="GO:0016810">
    <property type="term" value="F:hydrolase activity, acting on carbon-nitrogen (but not peptide) bonds"/>
    <property type="evidence" value="ECO:0007669"/>
    <property type="project" value="InterPro"/>
</dbReference>
<evidence type="ECO:0000256" key="3">
    <source>
        <dbReference type="ARBA" id="ARBA00023288"/>
    </source>
</evidence>
<dbReference type="Proteomes" id="UP000193467">
    <property type="component" value="Unassembled WGS sequence"/>
</dbReference>
<feature type="domain" description="NodB homology" evidence="4">
    <location>
        <begin position="75"/>
        <end position="307"/>
    </location>
</feature>
<keyword evidence="2" id="KW-0472">Membrane</keyword>
<accession>A0A1Y2G0S5</accession>
<comment type="caution">
    <text evidence="5">The sequence shown here is derived from an EMBL/GenBank/DDBJ whole genome shotgun (WGS) entry which is preliminary data.</text>
</comment>
<dbReference type="Gene3D" id="3.20.20.370">
    <property type="entry name" value="Glycoside hydrolase/deacetylase"/>
    <property type="match status" value="1"/>
</dbReference>
<reference evidence="5 6" key="1">
    <citation type="submission" date="2016-07" db="EMBL/GenBank/DDBJ databases">
        <title>Pervasive Adenine N6-methylation of Active Genes in Fungi.</title>
        <authorList>
            <consortium name="DOE Joint Genome Institute"/>
            <person name="Mondo S.J."/>
            <person name="Dannebaum R.O."/>
            <person name="Kuo R.C."/>
            <person name="Labutti K."/>
            <person name="Haridas S."/>
            <person name="Kuo A."/>
            <person name="Salamov A."/>
            <person name="Ahrendt S.R."/>
            <person name="Lipzen A."/>
            <person name="Sullivan W."/>
            <person name="Andreopoulos W.B."/>
            <person name="Clum A."/>
            <person name="Lindquist E."/>
            <person name="Daum C."/>
            <person name="Ramamoorthy G.K."/>
            <person name="Gryganskyi A."/>
            <person name="Culley D."/>
            <person name="Magnuson J.K."/>
            <person name="James T.Y."/>
            <person name="O'Malley M.A."/>
            <person name="Stajich J.E."/>
            <person name="Spatafora J.W."/>
            <person name="Visel A."/>
            <person name="Grigoriev I.V."/>
        </authorList>
    </citation>
    <scope>NUCLEOTIDE SEQUENCE [LARGE SCALE GENOMIC DNA]</scope>
    <source>
        <strain evidence="5 6">62-1032</strain>
    </source>
</reference>
<dbReference type="Pfam" id="PF01522">
    <property type="entry name" value="Polysacc_deac_1"/>
    <property type="match status" value="1"/>
</dbReference>
<protein>
    <submittedName>
        <fullName evidence="5">Carbohydrate esterase family 4 protein</fullName>
    </submittedName>
</protein>
<dbReference type="InParanoid" id="A0A1Y2G0S5"/>
<evidence type="ECO:0000313" key="6">
    <source>
        <dbReference type="Proteomes" id="UP000193467"/>
    </source>
</evidence>
<evidence type="ECO:0000256" key="2">
    <source>
        <dbReference type="ARBA" id="ARBA00022622"/>
    </source>
</evidence>
<dbReference type="OrthoDB" id="9970124at2759"/>
<dbReference type="InterPro" id="IPR011330">
    <property type="entry name" value="Glyco_hydro/deAcase_b/a-brl"/>
</dbReference>
<dbReference type="InterPro" id="IPR002509">
    <property type="entry name" value="NODB_dom"/>
</dbReference>
<keyword evidence="2" id="KW-0336">GPI-anchor</keyword>
<dbReference type="PANTHER" id="PTHR43123">
    <property type="entry name" value="POLYSACCHARIDE DEACETYLASE-RELATED"/>
    <property type="match status" value="1"/>
</dbReference>
<organism evidence="5 6">
    <name type="scientific">Leucosporidium creatinivorum</name>
    <dbReference type="NCBI Taxonomy" id="106004"/>
    <lineage>
        <taxon>Eukaryota</taxon>
        <taxon>Fungi</taxon>
        <taxon>Dikarya</taxon>
        <taxon>Basidiomycota</taxon>
        <taxon>Pucciniomycotina</taxon>
        <taxon>Microbotryomycetes</taxon>
        <taxon>Leucosporidiales</taxon>
        <taxon>Leucosporidium</taxon>
    </lineage>
</organism>
<name>A0A1Y2G0S5_9BASI</name>
<dbReference type="AlphaFoldDB" id="A0A1Y2G0S5"/>
<dbReference type="STRING" id="106004.A0A1Y2G0S5"/>
<sequence length="326" mass="36041">MATTNSYEYSPRDLVGYGEHVPSANWPNGAKVAISLVLNYEEGCELAPSNGDTITETGCSEIGPGLKPMQNQRDVNMESVYEYGSRSGVWRIFRLFSEQGVPCTAYACGKALELAPKVAEGFAKGGHEVASHGYRWVDRTQQSAEEELENVKKAIHAIKATSPTGVPPVGWYYGHIESEAGARSRGLVARGFKEEGIPLKYYSDDYSDDLPHWVPYPGGKPEEGLLIIPYSLDCNDYKFAQINGFITGDEFAEYLIATFDELHREGEAGSPKMMSIGLHCRVIGRPGRIGGLRKFIEHAKSKGGWFTTREAIADHWVKEHPYEPQA</sequence>
<evidence type="ECO:0000313" key="5">
    <source>
        <dbReference type="EMBL" id="ORY89482.1"/>
    </source>
</evidence>
<keyword evidence="3" id="KW-0449">Lipoprotein</keyword>
<dbReference type="EMBL" id="MCGR01000006">
    <property type="protein sequence ID" value="ORY89482.1"/>
    <property type="molecule type" value="Genomic_DNA"/>
</dbReference>
<gene>
    <name evidence="5" type="ORF">BCR35DRAFT_262406</name>
</gene>
<comment type="subcellular location">
    <subcellularLocation>
        <location evidence="1">Cell membrane</location>
        <topology evidence="1">Lipid-anchor</topology>
        <topology evidence="1">GPI-anchor</topology>
    </subcellularLocation>
</comment>
<proteinExistence type="predicted"/>
<keyword evidence="6" id="KW-1185">Reference proteome</keyword>
<dbReference type="PROSITE" id="PS51677">
    <property type="entry name" value="NODB"/>
    <property type="match status" value="1"/>
</dbReference>
<dbReference type="GO" id="GO:0098552">
    <property type="term" value="C:side of membrane"/>
    <property type="evidence" value="ECO:0007669"/>
    <property type="project" value="UniProtKB-KW"/>
</dbReference>
<evidence type="ECO:0000259" key="4">
    <source>
        <dbReference type="PROSITE" id="PS51677"/>
    </source>
</evidence>
<dbReference type="GO" id="GO:0005975">
    <property type="term" value="P:carbohydrate metabolic process"/>
    <property type="evidence" value="ECO:0007669"/>
    <property type="project" value="InterPro"/>
</dbReference>
<keyword evidence="2" id="KW-0325">Glycoprotein</keyword>
<dbReference type="SUPFAM" id="SSF88713">
    <property type="entry name" value="Glycoside hydrolase/deacetylase"/>
    <property type="match status" value="1"/>
</dbReference>
<dbReference type="GO" id="GO:0005886">
    <property type="term" value="C:plasma membrane"/>
    <property type="evidence" value="ECO:0007669"/>
    <property type="project" value="UniProtKB-SubCell"/>
</dbReference>
<dbReference type="PANTHER" id="PTHR43123:SF1">
    <property type="entry name" value="POLYSACCHARIDE DEACETYLASE-RELATED"/>
    <property type="match status" value="1"/>
</dbReference>
<evidence type="ECO:0000256" key="1">
    <source>
        <dbReference type="ARBA" id="ARBA00004609"/>
    </source>
</evidence>